<name>A0A1N7JDH7_9FLAO</name>
<dbReference type="InterPro" id="IPR009677">
    <property type="entry name" value="DUF1266"/>
</dbReference>
<evidence type="ECO:0000259" key="1">
    <source>
        <dbReference type="Pfam" id="PF06889"/>
    </source>
</evidence>
<evidence type="ECO:0000313" key="4">
    <source>
        <dbReference type="EMBL" id="SIS47379.1"/>
    </source>
</evidence>
<evidence type="ECO:0000313" key="3">
    <source>
        <dbReference type="EMBL" id="SIS30974.1"/>
    </source>
</evidence>
<dbReference type="KEGG" id="cjt:EG359_07540"/>
<reference evidence="2 6" key="2">
    <citation type="submission" date="2018-11" db="EMBL/GenBank/DDBJ databases">
        <title>Proposal to divide the Flavobacteriaceae and reorganize its genera based on Amino Acid Identity values calculated from whole genome sequences.</title>
        <authorList>
            <person name="Nicholson A.C."/>
            <person name="Gulvik C.A."/>
            <person name="Whitney A.M."/>
            <person name="Humrighouse B.W."/>
            <person name="Bell M."/>
            <person name="Holmes B."/>
            <person name="Steigerwalt A.G."/>
            <person name="Villarma A."/>
            <person name="Sheth M."/>
            <person name="Batra D."/>
            <person name="Pryor J."/>
            <person name="Bernardet J.-F."/>
            <person name="Hugo C."/>
            <person name="Kampfer P."/>
            <person name="Newman J."/>
            <person name="McQuiston J.R."/>
        </authorList>
    </citation>
    <scope>NUCLEOTIDE SEQUENCE [LARGE SCALE GENOMIC DNA]</scope>
    <source>
        <strain evidence="2 6">DSM 16927</strain>
    </source>
</reference>
<dbReference type="AlphaFoldDB" id="A0A1N7JDH7"/>
<dbReference type="EMBL" id="CP033926">
    <property type="protein sequence ID" value="AZA99465.1"/>
    <property type="molecule type" value="Genomic_DNA"/>
</dbReference>
<keyword evidence="6" id="KW-1185">Reference proteome</keyword>
<reference evidence="4 5" key="1">
    <citation type="submission" date="2017-01" db="EMBL/GenBank/DDBJ databases">
        <authorList>
            <person name="Mah S.A."/>
            <person name="Swanson W.J."/>
            <person name="Moy G.W."/>
            <person name="Vacquier V.D."/>
        </authorList>
    </citation>
    <scope>NUCLEOTIDE SEQUENCE [LARGE SCALE GENOMIC DNA]</scope>
    <source>
        <strain evidence="4 5">DSM 16927</strain>
    </source>
</reference>
<dbReference type="RefSeq" id="WP_076352243.1">
    <property type="nucleotide sequence ID" value="NZ_CP033926.1"/>
</dbReference>
<proteinExistence type="predicted"/>
<accession>A0A1N7JDH7</accession>
<dbReference type="Proteomes" id="UP000186106">
    <property type="component" value="Unassembled WGS sequence"/>
</dbReference>
<dbReference type="EMBL" id="FTNZ01000008">
    <property type="protein sequence ID" value="SIS47379.1"/>
    <property type="molecule type" value="Genomic_DNA"/>
</dbReference>
<feature type="domain" description="DUF1266" evidence="1">
    <location>
        <begin position="62"/>
        <end position="233"/>
    </location>
</feature>
<dbReference type="Pfam" id="PF06889">
    <property type="entry name" value="DUF1266"/>
    <property type="match status" value="1"/>
</dbReference>
<sequence length="237" mass="27462">MGFFSKLLNSFKSIRLNDKNIVNGYLLDHLLIGSMYAEQQSAYLNSYETGLGKSDVTKLVDTYWGISDQNQAIETLQSLHTRNQDENLDTVYRAFENSENYFDILRSNISNEEKVFDYYLGLFRKLKNVVPELIDQNIITDFAQLKKAKDSGWNYGRGVFLARCCYELNYLSEKELTEYLAKSHKELKKYCTTWKEYTTSYIFGRATWGGGSNNGMVQIANDLLNKKQSPLKNKIYI</sequence>
<evidence type="ECO:0000313" key="6">
    <source>
        <dbReference type="Proteomes" id="UP000279541"/>
    </source>
</evidence>
<dbReference type="STRING" id="112234.SAMN05421768_102153"/>
<protein>
    <submittedName>
        <fullName evidence="2">DUF1266 domain-containing protein</fullName>
    </submittedName>
</protein>
<dbReference type="EMBL" id="FTNZ01000002">
    <property type="protein sequence ID" value="SIS30974.1"/>
    <property type="molecule type" value="Genomic_DNA"/>
</dbReference>
<dbReference type="Proteomes" id="UP000279541">
    <property type="component" value="Chromosome"/>
</dbReference>
<organism evidence="4 5">
    <name type="scientific">Chryseobacterium joostei</name>
    <dbReference type="NCBI Taxonomy" id="112234"/>
    <lineage>
        <taxon>Bacteria</taxon>
        <taxon>Pseudomonadati</taxon>
        <taxon>Bacteroidota</taxon>
        <taxon>Flavobacteriia</taxon>
        <taxon>Flavobacteriales</taxon>
        <taxon>Weeksellaceae</taxon>
        <taxon>Chryseobacterium group</taxon>
        <taxon>Chryseobacterium</taxon>
    </lineage>
</organism>
<evidence type="ECO:0000313" key="2">
    <source>
        <dbReference type="EMBL" id="AZA99465.1"/>
    </source>
</evidence>
<dbReference type="OrthoDB" id="787383at2"/>
<gene>
    <name evidence="2" type="ORF">EG359_07540</name>
    <name evidence="3" type="ORF">SAMN05421768_102153</name>
    <name evidence="4" type="ORF">SAMN05421768_108152</name>
</gene>
<evidence type="ECO:0000313" key="5">
    <source>
        <dbReference type="Proteomes" id="UP000186106"/>
    </source>
</evidence>